<evidence type="ECO:0000256" key="2">
    <source>
        <dbReference type="ARBA" id="ARBA00022723"/>
    </source>
</evidence>
<keyword evidence="4" id="KW-0411">Iron-sulfur</keyword>
<evidence type="ECO:0000256" key="3">
    <source>
        <dbReference type="ARBA" id="ARBA00023004"/>
    </source>
</evidence>
<dbReference type="RefSeq" id="WP_334100262.1">
    <property type="nucleotide sequence ID" value="NZ_DAITJQ010000002.1"/>
</dbReference>
<comment type="caution">
    <text evidence="5">The sequence shown here is derived from an EMBL/GenBank/DDBJ whole genome shotgun (WGS) entry which is preliminary data.</text>
</comment>
<proteinExistence type="predicted"/>
<protein>
    <submittedName>
        <fullName evidence="5">Radical SAM domain protein</fullName>
    </submittedName>
</protein>
<evidence type="ECO:0000313" key="5">
    <source>
        <dbReference type="EMBL" id="KUK22648.1"/>
    </source>
</evidence>
<dbReference type="PROSITE" id="PS51918">
    <property type="entry name" value="RADICAL_SAM"/>
    <property type="match status" value="1"/>
</dbReference>
<dbReference type="SFLD" id="SFLDS00029">
    <property type="entry name" value="Radical_SAM"/>
    <property type="match status" value="1"/>
</dbReference>
<evidence type="ECO:0000313" key="6">
    <source>
        <dbReference type="Proteomes" id="UP000058636"/>
    </source>
</evidence>
<dbReference type="SUPFAM" id="SSF102114">
    <property type="entry name" value="Radical SAM enzymes"/>
    <property type="match status" value="1"/>
</dbReference>
<dbReference type="GO" id="GO:0051536">
    <property type="term" value="F:iron-sulfur cluster binding"/>
    <property type="evidence" value="ECO:0007669"/>
    <property type="project" value="UniProtKB-KW"/>
</dbReference>
<sequence>MILRASYGTIQKVNGKSSLEMDTAYFMLGERCVYNCLYCAQSRSSTSPSHFLSRVTWKEISEDLLNKLNDCFKRICIQVVSYAGYREDLRSIIPRFRIPVSVSVRAISVEEVTEYFKLGADRVDIAVDVPNETLFEKIRGGKYERHLHILEKAAEMFPGKITTHVIVGLGESDKDIVDFTVWAKERNIVVSLFAFTPIRGTAFENRERPSLERYRKIQLVTYLLEKNLMKPENIIFDSNGKIIDVEWSDEFPEEALKTRGCPHCTRPYYNESPRGPIYNVHWR</sequence>
<keyword evidence="1" id="KW-0949">S-adenosyl-L-methionine</keyword>
<keyword evidence="3" id="KW-0408">Iron</keyword>
<reference evidence="5 6" key="1">
    <citation type="journal article" date="2015" name="MBio">
        <title>Genome-Resolved Metagenomic Analysis Reveals Roles for Candidate Phyla and Other Microbial Community Members in Biogeochemical Transformations in Oil Reservoirs.</title>
        <authorList>
            <person name="Hu P."/>
            <person name="Tom L."/>
            <person name="Singh A."/>
            <person name="Thomas B.C."/>
            <person name="Baker B.J."/>
            <person name="Piceno Y.M."/>
            <person name="Andersen G.L."/>
            <person name="Banfield J.F."/>
        </authorList>
    </citation>
    <scope>NUCLEOTIDE SEQUENCE [LARGE SCALE GENOMIC DNA]</scope>
    <source>
        <strain evidence="5">46_26</strain>
    </source>
</reference>
<name>A0A101EPT8_9THEM</name>
<dbReference type="EMBL" id="LGFG01000116">
    <property type="protein sequence ID" value="KUK22648.1"/>
    <property type="molecule type" value="Genomic_DNA"/>
</dbReference>
<dbReference type="SMART" id="SM00729">
    <property type="entry name" value="Elp3"/>
    <property type="match status" value="1"/>
</dbReference>
<dbReference type="Pfam" id="PF04055">
    <property type="entry name" value="Radical_SAM"/>
    <property type="match status" value="1"/>
</dbReference>
<keyword evidence="2" id="KW-0479">Metal-binding</keyword>
<dbReference type="InterPro" id="IPR013785">
    <property type="entry name" value="Aldolase_TIM"/>
</dbReference>
<dbReference type="Gene3D" id="3.20.20.70">
    <property type="entry name" value="Aldolase class I"/>
    <property type="match status" value="1"/>
</dbReference>
<gene>
    <name evidence="5" type="ORF">XD57_1252</name>
</gene>
<dbReference type="CDD" id="cd01335">
    <property type="entry name" value="Radical_SAM"/>
    <property type="match status" value="1"/>
</dbReference>
<dbReference type="InterPro" id="IPR007197">
    <property type="entry name" value="rSAM"/>
</dbReference>
<dbReference type="InterPro" id="IPR058240">
    <property type="entry name" value="rSAM_sf"/>
</dbReference>
<evidence type="ECO:0000256" key="1">
    <source>
        <dbReference type="ARBA" id="ARBA00022691"/>
    </source>
</evidence>
<dbReference type="InterPro" id="IPR034422">
    <property type="entry name" value="HydE/PylB-like"/>
</dbReference>
<dbReference type="SFLD" id="SFLDG01098">
    <property type="entry name" value="Uncharacterised_Radical_SAM_Su"/>
    <property type="match status" value="1"/>
</dbReference>
<dbReference type="GO" id="GO:0016740">
    <property type="term" value="F:transferase activity"/>
    <property type="evidence" value="ECO:0007669"/>
    <property type="project" value="TreeGrafter"/>
</dbReference>
<dbReference type="GO" id="GO:0046872">
    <property type="term" value="F:metal ion binding"/>
    <property type="evidence" value="ECO:0007669"/>
    <property type="project" value="UniProtKB-KW"/>
</dbReference>
<dbReference type="PANTHER" id="PTHR43726:SF1">
    <property type="entry name" value="BIOTIN SYNTHASE"/>
    <property type="match status" value="1"/>
</dbReference>
<organism evidence="5 6">
    <name type="scientific">Thermotoga petrophila</name>
    <dbReference type="NCBI Taxonomy" id="93929"/>
    <lineage>
        <taxon>Bacteria</taxon>
        <taxon>Thermotogati</taxon>
        <taxon>Thermotogota</taxon>
        <taxon>Thermotogae</taxon>
        <taxon>Thermotogales</taxon>
        <taxon>Thermotogaceae</taxon>
        <taxon>Thermotoga</taxon>
    </lineage>
</organism>
<evidence type="ECO:0000256" key="4">
    <source>
        <dbReference type="ARBA" id="ARBA00023014"/>
    </source>
</evidence>
<dbReference type="InterPro" id="IPR006638">
    <property type="entry name" value="Elp3/MiaA/NifB-like_rSAM"/>
</dbReference>
<dbReference type="Proteomes" id="UP000058636">
    <property type="component" value="Unassembled WGS sequence"/>
</dbReference>
<dbReference type="PATRIC" id="fig|93930.3.peg.294"/>
<dbReference type="AlphaFoldDB" id="A0A101EPT8"/>
<accession>A0A101EPT8</accession>
<dbReference type="PANTHER" id="PTHR43726">
    <property type="entry name" value="3-METHYLORNITHINE SYNTHASE"/>
    <property type="match status" value="1"/>
</dbReference>